<dbReference type="AlphaFoldDB" id="A0A7C4Q2P7"/>
<evidence type="ECO:0000313" key="4">
    <source>
        <dbReference type="EMBL" id="HGS88031.1"/>
    </source>
</evidence>
<feature type="domain" description="HD/PDEase" evidence="3">
    <location>
        <begin position="187"/>
        <end position="303"/>
    </location>
</feature>
<dbReference type="GO" id="GO:0016787">
    <property type="term" value="F:hydrolase activity"/>
    <property type="evidence" value="ECO:0007669"/>
    <property type="project" value="UniProtKB-KW"/>
</dbReference>
<dbReference type="Pfam" id="PF01966">
    <property type="entry name" value="HD"/>
    <property type="match status" value="1"/>
</dbReference>
<evidence type="ECO:0000259" key="3">
    <source>
        <dbReference type="SMART" id="SM00471"/>
    </source>
</evidence>
<proteinExistence type="predicted"/>
<dbReference type="InterPro" id="IPR023214">
    <property type="entry name" value="HAD_sf"/>
</dbReference>
<dbReference type="SMART" id="SM00471">
    <property type="entry name" value="HDc"/>
    <property type="match status" value="1"/>
</dbReference>
<organism evidence="4">
    <name type="scientific">Bellilinea caldifistulae</name>
    <dbReference type="NCBI Taxonomy" id="360411"/>
    <lineage>
        <taxon>Bacteria</taxon>
        <taxon>Bacillati</taxon>
        <taxon>Chloroflexota</taxon>
        <taxon>Anaerolineae</taxon>
        <taxon>Anaerolineales</taxon>
        <taxon>Anaerolineaceae</taxon>
        <taxon>Bellilinea</taxon>
    </lineage>
</organism>
<accession>A0A7C4Q2P7</accession>
<dbReference type="EMBL" id="DSXR01000103">
    <property type="protein sequence ID" value="HGS88031.1"/>
    <property type="molecule type" value="Genomic_DNA"/>
</dbReference>
<name>A0A7C4Q2P7_9CHLR</name>
<protein>
    <submittedName>
        <fullName evidence="4">HAD family hydrolase</fullName>
    </submittedName>
</protein>
<dbReference type="InterPro" id="IPR003607">
    <property type="entry name" value="HD/PDEase_dom"/>
</dbReference>
<reference evidence="4" key="1">
    <citation type="journal article" date="2020" name="mSystems">
        <title>Genome- and Community-Level Interaction Insights into Carbon Utilization and Element Cycling Functions of Hydrothermarchaeota in Hydrothermal Sediment.</title>
        <authorList>
            <person name="Zhou Z."/>
            <person name="Liu Y."/>
            <person name="Xu W."/>
            <person name="Pan J."/>
            <person name="Luo Z.H."/>
            <person name="Li M."/>
        </authorList>
    </citation>
    <scope>NUCLEOTIDE SEQUENCE [LARGE SCALE GENOMIC DNA]</scope>
    <source>
        <strain evidence="4">SpSt-556</strain>
    </source>
</reference>
<keyword evidence="1 4" id="KW-0378">Hydrolase</keyword>
<dbReference type="SUPFAM" id="SSF109604">
    <property type="entry name" value="HD-domain/PDEase-like"/>
    <property type="match status" value="1"/>
</dbReference>
<dbReference type="SUPFAM" id="SSF56784">
    <property type="entry name" value="HAD-like"/>
    <property type="match status" value="1"/>
</dbReference>
<dbReference type="PANTHER" id="PTHR46470">
    <property type="entry name" value="N-ACYLNEURAMINATE-9-PHOSPHATASE"/>
    <property type="match status" value="1"/>
</dbReference>
<evidence type="ECO:0000256" key="1">
    <source>
        <dbReference type="ARBA" id="ARBA00022801"/>
    </source>
</evidence>
<dbReference type="InterPro" id="IPR006674">
    <property type="entry name" value="HD_domain"/>
</dbReference>
<dbReference type="Gene3D" id="1.10.3210.10">
    <property type="entry name" value="Hypothetical protein af1432"/>
    <property type="match status" value="1"/>
</dbReference>
<dbReference type="CDD" id="cd00077">
    <property type="entry name" value="HDc"/>
    <property type="match status" value="1"/>
</dbReference>
<comment type="caution">
    <text evidence="4">The sequence shown here is derived from an EMBL/GenBank/DDBJ whole genome shotgun (WGS) entry which is preliminary data.</text>
</comment>
<dbReference type="InterPro" id="IPR036412">
    <property type="entry name" value="HAD-like_sf"/>
</dbReference>
<evidence type="ECO:0000256" key="2">
    <source>
        <dbReference type="ARBA" id="ARBA00022842"/>
    </source>
</evidence>
<sequence length="355" mass="39552">MEISQGVEVIAFDWGGTLMRGSGPQDRPMVEWDQVEAVEGAAEILSALYGRFRLVVCTNAEISTAEQVRAALNRVGLGEYIETVFTPQELENARKPEKGFFHAVERALGVRSEAVLMVGDDALGDVGGAVLAGWRAVWFNPQRVAAPALQPLGDAEVTRLKELTEVLQNRRLPGADQARLWLLEQHATANLLVHVEMVAALSYQIAVWLRNSGVMVNPLLAHRGGLLHDLCKISARGGHILHGDLAADWLQARGETELAGIAATHMLFNLLEEGKRPQTWEEKIVYYADKLVENGQVVPFSRRMDALRQRYNMEQQRVDRLAEAIPVLERELTAPLGWTIEQLVERLQQSFWKGN</sequence>
<dbReference type="Pfam" id="PF00702">
    <property type="entry name" value="Hydrolase"/>
    <property type="match status" value="1"/>
</dbReference>
<dbReference type="Gene3D" id="3.40.50.1000">
    <property type="entry name" value="HAD superfamily/HAD-like"/>
    <property type="match status" value="1"/>
</dbReference>
<gene>
    <name evidence="4" type="ORF">ENT17_10480</name>
</gene>
<dbReference type="InterPro" id="IPR051400">
    <property type="entry name" value="HAD-like_hydrolase"/>
</dbReference>
<keyword evidence="2" id="KW-0460">Magnesium</keyword>